<evidence type="ECO:0000256" key="1">
    <source>
        <dbReference type="SAM" id="MobiDB-lite"/>
    </source>
</evidence>
<evidence type="ECO:0000313" key="3">
    <source>
        <dbReference type="Proteomes" id="UP000255389"/>
    </source>
</evidence>
<proteinExistence type="predicted"/>
<feature type="region of interest" description="Disordered" evidence="1">
    <location>
        <begin position="73"/>
        <end position="95"/>
    </location>
</feature>
<gene>
    <name evidence="2" type="primary">fadE28</name>
    <name evidence="2" type="ORF">NCTC1542_03976</name>
</gene>
<name>A0A378UWT8_MYCFO</name>
<dbReference type="EMBL" id="UGQY01000004">
    <property type="protein sequence ID" value="SUA02508.1"/>
    <property type="molecule type" value="Genomic_DNA"/>
</dbReference>
<dbReference type="GO" id="GO:0016627">
    <property type="term" value="F:oxidoreductase activity, acting on the CH-CH group of donors"/>
    <property type="evidence" value="ECO:0007669"/>
    <property type="project" value="InterPro"/>
</dbReference>
<accession>A0A378UWT8</accession>
<dbReference type="InterPro" id="IPR009100">
    <property type="entry name" value="AcylCoA_DH/oxidase_NM_dom_sf"/>
</dbReference>
<dbReference type="SUPFAM" id="SSF56645">
    <property type="entry name" value="Acyl-CoA dehydrogenase NM domain-like"/>
    <property type="match status" value="1"/>
</dbReference>
<organism evidence="2 3">
    <name type="scientific">Mycolicibacterium fortuitum</name>
    <name type="common">Mycobacterium fortuitum</name>
    <dbReference type="NCBI Taxonomy" id="1766"/>
    <lineage>
        <taxon>Bacteria</taxon>
        <taxon>Bacillati</taxon>
        <taxon>Actinomycetota</taxon>
        <taxon>Actinomycetes</taxon>
        <taxon>Mycobacteriales</taxon>
        <taxon>Mycobacteriaceae</taxon>
        <taxon>Mycolicibacterium</taxon>
    </lineage>
</organism>
<feature type="compositionally biased region" description="Basic and acidic residues" evidence="1">
    <location>
        <begin position="81"/>
        <end position="95"/>
    </location>
</feature>
<dbReference type="Proteomes" id="UP000255389">
    <property type="component" value="Unassembled WGS sequence"/>
</dbReference>
<reference evidence="2 3" key="1">
    <citation type="submission" date="2018-06" db="EMBL/GenBank/DDBJ databases">
        <authorList>
            <consortium name="Pathogen Informatics"/>
            <person name="Doyle S."/>
        </authorList>
    </citation>
    <scope>NUCLEOTIDE SEQUENCE [LARGE SCALE GENOMIC DNA]</scope>
    <source>
        <strain evidence="2 3">NCTC1542</strain>
    </source>
</reference>
<protein>
    <submittedName>
        <fullName evidence="2">Acyl-CoA dehydrogenase</fullName>
    </submittedName>
</protein>
<evidence type="ECO:0000313" key="2">
    <source>
        <dbReference type="EMBL" id="SUA02508.1"/>
    </source>
</evidence>
<sequence length="95" mass="10160">MPLLDLASDAQQDRYLADVATGALLSAALNEPGHSLPERPAVNFADGKLNGTKIGVPYAETAKWLVVTTDQRRGGGLAHGRRCDGHQDPDRQRLG</sequence>
<dbReference type="AlphaFoldDB" id="A0A378UWT8"/>